<evidence type="ECO:0000313" key="2">
    <source>
        <dbReference type="Proteomes" id="UP000708208"/>
    </source>
</evidence>
<protein>
    <submittedName>
        <fullName evidence="1">Uncharacterized protein</fullName>
    </submittedName>
</protein>
<accession>A0A8J2P9E6</accession>
<dbReference type="EMBL" id="CAJVCH010204996">
    <property type="protein sequence ID" value="CAG7731057.1"/>
    <property type="molecule type" value="Genomic_DNA"/>
</dbReference>
<dbReference type="Proteomes" id="UP000708208">
    <property type="component" value="Unassembled WGS sequence"/>
</dbReference>
<proteinExistence type="predicted"/>
<dbReference type="AlphaFoldDB" id="A0A8J2P9E6"/>
<gene>
    <name evidence="1" type="ORF">AFUS01_LOCUS19666</name>
</gene>
<keyword evidence="2" id="KW-1185">Reference proteome</keyword>
<reference evidence="1" key="1">
    <citation type="submission" date="2021-06" db="EMBL/GenBank/DDBJ databases">
        <authorList>
            <person name="Hodson N. C."/>
            <person name="Mongue J. A."/>
            <person name="Jaron S. K."/>
        </authorList>
    </citation>
    <scope>NUCLEOTIDE SEQUENCE</scope>
</reference>
<sequence>MIHRRPIQLLSINNLYIKDKDPFPLTLPNGLANPDWSLSAFEPLGRAVGEREVGLVTGTWISILKDPGPPGML</sequence>
<name>A0A8J2P9E6_9HEXA</name>
<organism evidence="1 2">
    <name type="scientific">Allacma fusca</name>
    <dbReference type="NCBI Taxonomy" id="39272"/>
    <lineage>
        <taxon>Eukaryota</taxon>
        <taxon>Metazoa</taxon>
        <taxon>Ecdysozoa</taxon>
        <taxon>Arthropoda</taxon>
        <taxon>Hexapoda</taxon>
        <taxon>Collembola</taxon>
        <taxon>Symphypleona</taxon>
        <taxon>Sminthuridae</taxon>
        <taxon>Allacma</taxon>
    </lineage>
</organism>
<evidence type="ECO:0000313" key="1">
    <source>
        <dbReference type="EMBL" id="CAG7731057.1"/>
    </source>
</evidence>
<comment type="caution">
    <text evidence="1">The sequence shown here is derived from an EMBL/GenBank/DDBJ whole genome shotgun (WGS) entry which is preliminary data.</text>
</comment>